<dbReference type="AlphaFoldDB" id="A0A8J4M284"/>
<keyword evidence="5 6" id="KW-0472">Membrane</keyword>
<dbReference type="RefSeq" id="WP_213411289.1">
    <property type="nucleotide sequence ID" value="NZ_BOVK01000016.1"/>
</dbReference>
<dbReference type="GO" id="GO:0005886">
    <property type="term" value="C:plasma membrane"/>
    <property type="evidence" value="ECO:0007669"/>
    <property type="project" value="UniProtKB-SubCell"/>
</dbReference>
<dbReference type="Proteomes" id="UP000677918">
    <property type="component" value="Unassembled WGS sequence"/>
</dbReference>
<evidence type="ECO:0000256" key="5">
    <source>
        <dbReference type="ARBA" id="ARBA00023136"/>
    </source>
</evidence>
<keyword evidence="9" id="KW-1185">Reference proteome</keyword>
<evidence type="ECO:0000256" key="2">
    <source>
        <dbReference type="ARBA" id="ARBA00022475"/>
    </source>
</evidence>
<comment type="similarity">
    <text evidence="6">Belongs to the TVP38/TMEM64 family.</text>
</comment>
<evidence type="ECO:0000256" key="1">
    <source>
        <dbReference type="ARBA" id="ARBA00004651"/>
    </source>
</evidence>
<dbReference type="Pfam" id="PF09335">
    <property type="entry name" value="VTT_dom"/>
    <property type="match status" value="1"/>
</dbReference>
<feature type="transmembrane region" description="Helical" evidence="6">
    <location>
        <begin position="150"/>
        <end position="169"/>
    </location>
</feature>
<reference evidence="8" key="1">
    <citation type="submission" date="2021-04" db="EMBL/GenBank/DDBJ databases">
        <title>Draft genome sequence of Xylanibacillus composti strain K13.</title>
        <authorList>
            <person name="Uke A."/>
            <person name="Chhe C."/>
            <person name="Baramee S."/>
            <person name="Kosugi A."/>
        </authorList>
    </citation>
    <scope>NUCLEOTIDE SEQUENCE</scope>
    <source>
        <strain evidence="8">K13</strain>
    </source>
</reference>
<proteinExistence type="inferred from homology"/>
<comment type="caution">
    <text evidence="8">The sequence shown here is derived from an EMBL/GenBank/DDBJ whole genome shotgun (WGS) entry which is preliminary data.</text>
</comment>
<protein>
    <recommendedName>
        <fullName evidence="6">TVP38/TMEM64 family membrane protein</fullName>
    </recommendedName>
</protein>
<dbReference type="PANTHER" id="PTHR12677:SF59">
    <property type="entry name" value="GOLGI APPARATUS MEMBRANE PROTEIN TVP38-RELATED"/>
    <property type="match status" value="1"/>
</dbReference>
<keyword evidence="3 6" id="KW-0812">Transmembrane</keyword>
<evidence type="ECO:0000256" key="6">
    <source>
        <dbReference type="RuleBase" id="RU366058"/>
    </source>
</evidence>
<organism evidence="8 9">
    <name type="scientific">Xylanibacillus composti</name>
    <dbReference type="NCBI Taxonomy" id="1572762"/>
    <lineage>
        <taxon>Bacteria</taxon>
        <taxon>Bacillati</taxon>
        <taxon>Bacillota</taxon>
        <taxon>Bacilli</taxon>
        <taxon>Bacillales</taxon>
        <taxon>Paenibacillaceae</taxon>
        <taxon>Xylanibacillus</taxon>
    </lineage>
</organism>
<evidence type="ECO:0000313" key="9">
    <source>
        <dbReference type="Proteomes" id="UP000677918"/>
    </source>
</evidence>
<dbReference type="InterPro" id="IPR032816">
    <property type="entry name" value="VTT_dom"/>
</dbReference>
<comment type="subcellular location">
    <subcellularLocation>
        <location evidence="1 6">Cell membrane</location>
        <topology evidence="1 6">Multi-pass membrane protein</topology>
    </subcellularLocation>
</comment>
<dbReference type="EMBL" id="BOVK01000016">
    <property type="protein sequence ID" value="GIQ68662.1"/>
    <property type="molecule type" value="Genomic_DNA"/>
</dbReference>
<evidence type="ECO:0000313" key="8">
    <source>
        <dbReference type="EMBL" id="GIQ68662.1"/>
    </source>
</evidence>
<dbReference type="InterPro" id="IPR015414">
    <property type="entry name" value="TMEM64"/>
</dbReference>
<feature type="transmembrane region" description="Helical" evidence="6">
    <location>
        <begin position="119"/>
        <end position="143"/>
    </location>
</feature>
<sequence length="207" mass="22413">MKKSSWLSLIVYAGCAAAALVYQDTIVHAIETNEASLLEMAGVAFLFAFVPVIPFGVIAALLGAQYGALLGGLMNVLCSTAAAVLFFFIVRGGFQEQSRAWLAKYGKAERWMSLLEQHAFLTILTARIIPVIPAVAVHIICAVSHVSLRTFAVATLLGKIPVMVVFAAMGDHYMTSPARAVWTGIIYMGILAVLLIGFRLMRPLRRN</sequence>
<evidence type="ECO:0000256" key="3">
    <source>
        <dbReference type="ARBA" id="ARBA00022692"/>
    </source>
</evidence>
<evidence type="ECO:0000259" key="7">
    <source>
        <dbReference type="Pfam" id="PF09335"/>
    </source>
</evidence>
<feature type="transmembrane region" description="Helical" evidence="6">
    <location>
        <begin position="181"/>
        <end position="201"/>
    </location>
</feature>
<name>A0A8J4M284_9BACL</name>
<keyword evidence="4 6" id="KW-1133">Transmembrane helix</keyword>
<evidence type="ECO:0000256" key="4">
    <source>
        <dbReference type="ARBA" id="ARBA00022989"/>
    </source>
</evidence>
<feature type="transmembrane region" description="Helical" evidence="6">
    <location>
        <begin position="39"/>
        <end position="62"/>
    </location>
</feature>
<dbReference type="PANTHER" id="PTHR12677">
    <property type="entry name" value="GOLGI APPARATUS MEMBRANE PROTEIN TVP38-RELATED"/>
    <property type="match status" value="1"/>
</dbReference>
<gene>
    <name evidence="8" type="ORF">XYCOK13_14860</name>
</gene>
<keyword evidence="2 6" id="KW-1003">Cell membrane</keyword>
<feature type="domain" description="VTT" evidence="7">
    <location>
        <begin position="53"/>
        <end position="171"/>
    </location>
</feature>
<feature type="transmembrane region" description="Helical" evidence="6">
    <location>
        <begin position="69"/>
        <end position="90"/>
    </location>
</feature>
<accession>A0A8J4M284</accession>